<name>A0A0D2AJM3_9PEZI</name>
<comment type="function">
    <text evidence="2">RNA-binding nucleolar protein required for pre-rRNA processing. Involved in production of 18S rRNA and assembly of small ribosomal subunit.</text>
</comment>
<feature type="repeat" description="Pumilio" evidence="3">
    <location>
        <begin position="718"/>
        <end position="754"/>
    </location>
</feature>
<dbReference type="GO" id="GO:0000288">
    <property type="term" value="P:nuclear-transcribed mRNA catabolic process, deadenylation-dependent decay"/>
    <property type="evidence" value="ECO:0007669"/>
    <property type="project" value="TreeGrafter"/>
</dbReference>
<dbReference type="SUPFAM" id="SSF48371">
    <property type="entry name" value="ARM repeat"/>
    <property type="match status" value="1"/>
</dbReference>
<dbReference type="SMART" id="SM00025">
    <property type="entry name" value="Pumilio"/>
    <property type="match status" value="8"/>
</dbReference>
<feature type="compositionally biased region" description="Polar residues" evidence="4">
    <location>
        <begin position="366"/>
        <end position="382"/>
    </location>
</feature>
<reference evidence="6 7" key="1">
    <citation type="submission" date="2015-01" db="EMBL/GenBank/DDBJ databases">
        <title>The Genome Sequence of Ochroconis gallopava CBS43764.</title>
        <authorList>
            <consortium name="The Broad Institute Genomics Platform"/>
            <person name="Cuomo C."/>
            <person name="de Hoog S."/>
            <person name="Gorbushina A."/>
            <person name="Stielow B."/>
            <person name="Teixiera M."/>
            <person name="Abouelleil A."/>
            <person name="Chapman S.B."/>
            <person name="Priest M."/>
            <person name="Young S.K."/>
            <person name="Wortman J."/>
            <person name="Nusbaum C."/>
            <person name="Birren B."/>
        </authorList>
    </citation>
    <scope>NUCLEOTIDE SEQUENCE [LARGE SCALE GENOMIC DNA]</scope>
    <source>
        <strain evidence="6 7">CBS 43764</strain>
    </source>
</reference>
<evidence type="ECO:0000313" key="6">
    <source>
        <dbReference type="EMBL" id="KIV99133.1"/>
    </source>
</evidence>
<dbReference type="AlphaFoldDB" id="A0A0D2AJM3"/>
<dbReference type="PANTHER" id="PTHR12537:SF12">
    <property type="entry name" value="MATERNAL PROTEIN PUMILIO"/>
    <property type="match status" value="1"/>
</dbReference>
<dbReference type="Gene3D" id="1.25.10.10">
    <property type="entry name" value="Leucine-rich Repeat Variant"/>
    <property type="match status" value="1"/>
</dbReference>
<dbReference type="InterPro" id="IPR001313">
    <property type="entry name" value="Pumilio_RNA-bd_rpt"/>
</dbReference>
<dbReference type="PROSITE" id="PS50303">
    <property type="entry name" value="PUM_HD"/>
    <property type="match status" value="1"/>
</dbReference>
<dbReference type="Pfam" id="PF00806">
    <property type="entry name" value="PUF"/>
    <property type="match status" value="8"/>
</dbReference>
<feature type="repeat" description="Pumilio" evidence="3">
    <location>
        <begin position="761"/>
        <end position="799"/>
    </location>
</feature>
<dbReference type="VEuPathDB" id="FungiDB:PV09_09165"/>
<accession>A0A0D2AJM3</accession>
<evidence type="ECO:0000256" key="1">
    <source>
        <dbReference type="ARBA" id="ARBA00022737"/>
    </source>
</evidence>
<dbReference type="STRING" id="253628.A0A0D2AJM3"/>
<feature type="region of interest" description="Disordered" evidence="4">
    <location>
        <begin position="826"/>
        <end position="901"/>
    </location>
</feature>
<dbReference type="InterPro" id="IPR033712">
    <property type="entry name" value="Pumilio_RNA-bd"/>
</dbReference>
<evidence type="ECO:0000256" key="2">
    <source>
        <dbReference type="ARBA" id="ARBA00024893"/>
    </source>
</evidence>
<dbReference type="InterPro" id="IPR016024">
    <property type="entry name" value="ARM-type_fold"/>
</dbReference>
<feature type="region of interest" description="Disordered" evidence="4">
    <location>
        <begin position="102"/>
        <end position="121"/>
    </location>
</feature>
<keyword evidence="1" id="KW-0677">Repeat</keyword>
<sequence length="901" mass="98663">MNATIMSRQLPTANKNERLGPVARPGGDERPPSMSLAQGLGGSTRVWPDSCASIWRNGLGSTTRDSSRNRDSAAFLSSNANGSSSSSFNQTLNTDVWNKPKSAWDSVSRDRNSGVSPVRRNSRLLEGTDVLGANNYTNGSRPSNGLFNNQSFAAQRNSETTLNGALGHFTRDSTGSIHHQGSISSWTEGGGSVHSPTDDRRSAASDSFMPYSNSSSQNPSQPPSRHGNNDPFFNESPFNRFQATHGHTPSVSSVSGGRFSLERQSSVSNDPLPLLERLSLSEASDHLTQHQRPTLDPQSPNETVGLAMNATYLQALHSNQAGARGAQNFGSYTPDNVPTFNNPFSRQPYDRGAFTPGANDFRPASYMSTPSHSDSSYMPPQNGRLSASANPALLERRLRSIQQEQTNGFPSHSPLQSSTLNPYRQPFAVNGFTPPYNLGNALPLGPLNLPPHLAGYGPPAMFPIIDPTPRGPREHDGMTLQSQLLTEFKATSSKGNRQWQLRDIQGHVVEFCGDQIGSRFIQTKLEQANSDDKQLVFAEILPDIIQLMQDVFGNYVIQKFFDHGDQMQKAQIAAAMKGHLFELSTQMYACRVVQKAIDHILTAQQAALIRELEPNVIRCVKDMNGNHVIQKAIERIPVEHIQFIVDAFTGKVDELSRHSYGCRVIQRVLEHSSDPVKHTILTELHNSKNIIDDQYGNYVTQHMIVFGFPEDREKVIDQIRDRIIPYSKHKFASNVVEKCFSHGSQKQKHELLMAIVNYSDDLGDGPTQLLLDGFGNYVIQTMLDTLSDSDWIIFYNILKPGLQRSKRVGPTSKQIGVIEKKMAQRAHLVRSDSVHSPPRSQSAATSAAASPRQTSLPINKSLSPAADTPASSSSGGTTAITPQSKAAQCNGLGSSRRSAGT</sequence>
<feature type="domain" description="PUM-HD" evidence="5">
    <location>
        <begin position="480"/>
        <end position="823"/>
    </location>
</feature>
<dbReference type="GO" id="GO:0003730">
    <property type="term" value="F:mRNA 3'-UTR binding"/>
    <property type="evidence" value="ECO:0007669"/>
    <property type="project" value="TreeGrafter"/>
</dbReference>
<dbReference type="CDD" id="cd07920">
    <property type="entry name" value="Pumilio"/>
    <property type="match status" value="1"/>
</dbReference>
<dbReference type="RefSeq" id="XP_016209004.1">
    <property type="nucleotide sequence ID" value="XM_016363168.1"/>
</dbReference>
<feature type="repeat" description="Pumilio" evidence="3">
    <location>
        <begin position="503"/>
        <end position="538"/>
    </location>
</feature>
<feature type="compositionally biased region" description="Polar residues" evidence="4">
    <location>
        <begin position="883"/>
        <end position="901"/>
    </location>
</feature>
<dbReference type="EMBL" id="KN847584">
    <property type="protein sequence ID" value="KIV99134.1"/>
    <property type="molecule type" value="Genomic_DNA"/>
</dbReference>
<feature type="compositionally biased region" description="Low complexity" evidence="4">
    <location>
        <begin position="836"/>
        <end position="882"/>
    </location>
</feature>
<dbReference type="InterPro" id="IPR033133">
    <property type="entry name" value="PUM-HD"/>
</dbReference>
<protein>
    <recommendedName>
        <fullName evidence="5">PUM-HD domain-containing protein</fullName>
    </recommendedName>
</protein>
<dbReference type="PANTHER" id="PTHR12537">
    <property type="entry name" value="RNA BINDING PROTEIN PUMILIO-RELATED"/>
    <property type="match status" value="1"/>
</dbReference>
<gene>
    <name evidence="6" type="ORF">PV09_09165</name>
</gene>
<proteinExistence type="predicted"/>
<keyword evidence="7" id="KW-1185">Reference proteome</keyword>
<dbReference type="GeneID" id="27317138"/>
<feature type="region of interest" description="Disordered" evidence="4">
    <location>
        <begin position="167"/>
        <end position="257"/>
    </location>
</feature>
<evidence type="ECO:0000256" key="4">
    <source>
        <dbReference type="SAM" id="MobiDB-lite"/>
    </source>
</evidence>
<dbReference type="Proteomes" id="UP000053259">
    <property type="component" value="Unassembled WGS sequence"/>
</dbReference>
<evidence type="ECO:0000259" key="5">
    <source>
        <dbReference type="PROSITE" id="PS50303"/>
    </source>
</evidence>
<feature type="compositionally biased region" description="Polar residues" evidence="4">
    <location>
        <begin position="236"/>
        <end position="255"/>
    </location>
</feature>
<evidence type="ECO:0000256" key="3">
    <source>
        <dbReference type="PROSITE-ProRule" id="PRU00317"/>
    </source>
</evidence>
<evidence type="ECO:0000313" key="7">
    <source>
        <dbReference type="Proteomes" id="UP000053259"/>
    </source>
</evidence>
<feature type="compositionally biased region" description="Polar residues" evidence="4">
    <location>
        <begin position="172"/>
        <end position="187"/>
    </location>
</feature>
<feature type="region of interest" description="Disordered" evidence="4">
    <location>
        <begin position="1"/>
        <end position="48"/>
    </location>
</feature>
<dbReference type="RefSeq" id="XP_016209003.1">
    <property type="nucleotide sequence ID" value="XM_016363167.1"/>
</dbReference>
<feature type="compositionally biased region" description="Polar residues" evidence="4">
    <location>
        <begin position="1"/>
        <end position="14"/>
    </location>
</feature>
<feature type="repeat" description="Pumilio" evidence="3">
    <location>
        <begin position="647"/>
        <end position="682"/>
    </location>
</feature>
<organism evidence="6 7">
    <name type="scientific">Verruconis gallopava</name>
    <dbReference type="NCBI Taxonomy" id="253628"/>
    <lineage>
        <taxon>Eukaryota</taxon>
        <taxon>Fungi</taxon>
        <taxon>Dikarya</taxon>
        <taxon>Ascomycota</taxon>
        <taxon>Pezizomycotina</taxon>
        <taxon>Dothideomycetes</taxon>
        <taxon>Pleosporomycetidae</taxon>
        <taxon>Venturiales</taxon>
        <taxon>Sympoventuriaceae</taxon>
        <taxon>Verruconis</taxon>
    </lineage>
</organism>
<dbReference type="InterPro" id="IPR011989">
    <property type="entry name" value="ARM-like"/>
</dbReference>
<dbReference type="OrthoDB" id="668540at2759"/>
<feature type="repeat" description="Pumilio" evidence="3">
    <location>
        <begin position="611"/>
        <end position="646"/>
    </location>
</feature>
<feature type="repeat" description="Pumilio" evidence="3">
    <location>
        <begin position="575"/>
        <end position="610"/>
    </location>
</feature>
<feature type="repeat" description="Pumilio" evidence="3">
    <location>
        <begin position="539"/>
        <end position="574"/>
    </location>
</feature>
<feature type="region of interest" description="Disordered" evidence="4">
    <location>
        <begin position="351"/>
        <end position="382"/>
    </location>
</feature>
<dbReference type="HOGENOM" id="CLU_004017_4_2_1"/>
<dbReference type="PROSITE" id="PS50302">
    <property type="entry name" value="PUM"/>
    <property type="match status" value="7"/>
</dbReference>
<dbReference type="GO" id="GO:0005737">
    <property type="term" value="C:cytoplasm"/>
    <property type="evidence" value="ECO:0007669"/>
    <property type="project" value="TreeGrafter"/>
</dbReference>
<dbReference type="EMBL" id="KN847584">
    <property type="protein sequence ID" value="KIV99133.1"/>
    <property type="molecule type" value="Genomic_DNA"/>
</dbReference>